<dbReference type="InterPro" id="IPR053228">
    <property type="entry name" value="Stereospecific_Lipase"/>
</dbReference>
<proteinExistence type="predicted"/>
<name>A0A7W3T2I8_9ACTN</name>
<comment type="caution">
    <text evidence="3">The sequence shown here is derived from an EMBL/GenBank/DDBJ whole genome shotgun (WGS) entry which is preliminary data.</text>
</comment>
<reference evidence="4" key="1">
    <citation type="submission" date="2019-10" db="EMBL/GenBank/DDBJ databases">
        <title>Streptomyces sp. nov., a novel actinobacterium isolated from alkaline environment.</title>
        <authorList>
            <person name="Golinska P."/>
        </authorList>
    </citation>
    <scope>NUCLEOTIDE SEQUENCE [LARGE SCALE GENOMIC DNA]</scope>
    <source>
        <strain evidence="4">DSM 42108</strain>
    </source>
</reference>
<keyword evidence="4" id="KW-1185">Reference proteome</keyword>
<dbReference type="Pfam" id="PF00561">
    <property type="entry name" value="Abhydrolase_1"/>
    <property type="match status" value="1"/>
</dbReference>
<evidence type="ECO:0000256" key="1">
    <source>
        <dbReference type="SAM" id="SignalP"/>
    </source>
</evidence>
<dbReference type="PANTHER" id="PTHR37574">
    <property type="entry name" value="LIPASE B"/>
    <property type="match status" value="1"/>
</dbReference>
<dbReference type="PANTHER" id="PTHR37574:SF1">
    <property type="entry name" value="LIPASE B"/>
    <property type="match status" value="1"/>
</dbReference>
<dbReference type="RefSeq" id="WP_182662561.1">
    <property type="nucleotide sequence ID" value="NZ_VKHS01000165.1"/>
</dbReference>
<dbReference type="GO" id="GO:0016787">
    <property type="term" value="F:hydrolase activity"/>
    <property type="evidence" value="ECO:0007669"/>
    <property type="project" value="UniProtKB-KW"/>
</dbReference>
<dbReference type="InterPro" id="IPR029058">
    <property type="entry name" value="AB_hydrolase_fold"/>
</dbReference>
<dbReference type="EMBL" id="VKHS01000165">
    <property type="protein sequence ID" value="MBB0229754.1"/>
    <property type="molecule type" value="Genomic_DNA"/>
</dbReference>
<feature type="signal peptide" evidence="1">
    <location>
        <begin position="1"/>
        <end position="30"/>
    </location>
</feature>
<dbReference type="Gene3D" id="3.40.50.1820">
    <property type="entry name" value="alpha/beta hydrolase"/>
    <property type="match status" value="1"/>
</dbReference>
<dbReference type="SUPFAM" id="SSF53474">
    <property type="entry name" value="alpha/beta-Hydrolases"/>
    <property type="match status" value="1"/>
</dbReference>
<evidence type="ECO:0000313" key="3">
    <source>
        <dbReference type="EMBL" id="MBB0229754.1"/>
    </source>
</evidence>
<feature type="domain" description="AB hydrolase-1" evidence="2">
    <location>
        <begin position="52"/>
        <end position="177"/>
    </location>
</feature>
<dbReference type="Proteomes" id="UP000530234">
    <property type="component" value="Unassembled WGS sequence"/>
</dbReference>
<sequence>MLSRNRWARLCAGLVFALAVALLPSGAAHAATPPSSGWNDWSCKPSERNPRPVVLVHGTLANKHVNWWGLAPYLKHRGFCVFSLDHGVLPGVPVFHGLGPIEESAGDLAVFVDRVLRATGAREVDLVGHSQGGLMPRYYLKHHPGAADKVNALIAIAPSTNGTTLLGLTRLLPLFPGLDEALFLNAPALSQQVVGSDFLTSLNANGYTVPGVSYTVIATRYDQIVTPWRSQFINEPGVRNILVQDLCALNLSEHAGVGLTDRVVFHEVANILDPSRSRPTTCLSVIG</sequence>
<feature type="chain" id="PRO_5031100420" evidence="1">
    <location>
        <begin position="31"/>
        <end position="287"/>
    </location>
</feature>
<protein>
    <submittedName>
        <fullName evidence="3">Alpha/beta fold hydrolase</fullName>
    </submittedName>
</protein>
<evidence type="ECO:0000313" key="4">
    <source>
        <dbReference type="Proteomes" id="UP000530234"/>
    </source>
</evidence>
<keyword evidence="3" id="KW-0378">Hydrolase</keyword>
<organism evidence="3 4">
    <name type="scientific">Streptomyces calidiresistens</name>
    <dbReference type="NCBI Taxonomy" id="1485586"/>
    <lineage>
        <taxon>Bacteria</taxon>
        <taxon>Bacillati</taxon>
        <taxon>Actinomycetota</taxon>
        <taxon>Actinomycetes</taxon>
        <taxon>Kitasatosporales</taxon>
        <taxon>Streptomycetaceae</taxon>
        <taxon>Streptomyces</taxon>
    </lineage>
</organism>
<dbReference type="AlphaFoldDB" id="A0A7W3T2I8"/>
<accession>A0A7W3T2I8</accession>
<gene>
    <name evidence="3" type="ORF">FOE67_09540</name>
</gene>
<evidence type="ECO:0000259" key="2">
    <source>
        <dbReference type="Pfam" id="PF00561"/>
    </source>
</evidence>
<dbReference type="InterPro" id="IPR000073">
    <property type="entry name" value="AB_hydrolase_1"/>
</dbReference>
<keyword evidence="1" id="KW-0732">Signal</keyword>